<organism evidence="5 6">
    <name type="scientific">Sulfidibacter corallicola</name>
    <dbReference type="NCBI Taxonomy" id="2818388"/>
    <lineage>
        <taxon>Bacteria</taxon>
        <taxon>Pseudomonadati</taxon>
        <taxon>Acidobacteriota</taxon>
        <taxon>Holophagae</taxon>
        <taxon>Acanthopleuribacterales</taxon>
        <taxon>Acanthopleuribacteraceae</taxon>
        <taxon>Sulfidibacter</taxon>
    </lineage>
</organism>
<dbReference type="PROSITE" id="PS50110">
    <property type="entry name" value="RESPONSE_REGULATORY"/>
    <property type="match status" value="1"/>
</dbReference>
<dbReference type="Pfam" id="PF00072">
    <property type="entry name" value="Response_reg"/>
    <property type="match status" value="1"/>
</dbReference>
<evidence type="ECO:0000256" key="3">
    <source>
        <dbReference type="SAM" id="MobiDB-lite"/>
    </source>
</evidence>
<dbReference type="KEGG" id="scor:J3U87_18590"/>
<dbReference type="PANTHER" id="PTHR44591">
    <property type="entry name" value="STRESS RESPONSE REGULATOR PROTEIN 1"/>
    <property type="match status" value="1"/>
</dbReference>
<dbReference type="PANTHER" id="PTHR44591:SF3">
    <property type="entry name" value="RESPONSE REGULATORY DOMAIN-CONTAINING PROTEIN"/>
    <property type="match status" value="1"/>
</dbReference>
<dbReference type="CDD" id="cd00156">
    <property type="entry name" value="REC"/>
    <property type="match status" value="1"/>
</dbReference>
<dbReference type="AlphaFoldDB" id="A0A8A4TEF5"/>
<name>A0A8A4TEF5_SULCO</name>
<evidence type="ECO:0000256" key="2">
    <source>
        <dbReference type="PROSITE-ProRule" id="PRU00169"/>
    </source>
</evidence>
<keyword evidence="1 2" id="KW-0597">Phosphoprotein</keyword>
<reference evidence="5" key="1">
    <citation type="submission" date="2021-03" db="EMBL/GenBank/DDBJ databases">
        <title>Acanthopleuribacteraceae sp. M133.</title>
        <authorList>
            <person name="Wang G."/>
        </authorList>
    </citation>
    <scope>NUCLEOTIDE SEQUENCE</scope>
    <source>
        <strain evidence="5">M133</strain>
    </source>
</reference>
<dbReference type="InterPro" id="IPR016024">
    <property type="entry name" value="ARM-type_fold"/>
</dbReference>
<dbReference type="SUPFAM" id="SSF52172">
    <property type="entry name" value="CheY-like"/>
    <property type="match status" value="1"/>
</dbReference>
<dbReference type="InterPro" id="IPR011989">
    <property type="entry name" value="ARM-like"/>
</dbReference>
<protein>
    <submittedName>
        <fullName evidence="5">Response regulator</fullName>
    </submittedName>
</protein>
<dbReference type="InterPro" id="IPR011006">
    <property type="entry name" value="CheY-like_superfamily"/>
</dbReference>
<evidence type="ECO:0000256" key="1">
    <source>
        <dbReference type="ARBA" id="ARBA00022553"/>
    </source>
</evidence>
<dbReference type="Gene3D" id="1.25.10.10">
    <property type="entry name" value="Leucine-rich Repeat Variant"/>
    <property type="match status" value="1"/>
</dbReference>
<evidence type="ECO:0000313" key="5">
    <source>
        <dbReference type="EMBL" id="QTD47604.1"/>
    </source>
</evidence>
<evidence type="ECO:0000259" key="4">
    <source>
        <dbReference type="PROSITE" id="PS50110"/>
    </source>
</evidence>
<dbReference type="EMBL" id="CP071793">
    <property type="protein sequence ID" value="QTD47604.1"/>
    <property type="molecule type" value="Genomic_DNA"/>
</dbReference>
<keyword evidence="6" id="KW-1185">Reference proteome</keyword>
<evidence type="ECO:0000313" key="6">
    <source>
        <dbReference type="Proteomes" id="UP000663929"/>
    </source>
</evidence>
<sequence>MHRDMFQERIEEILKTGNEKLLHSFLMRGLKTDRQQTIGLLNEVLPLIGGRNRLKVMEILIDDGEKDLIPLFVRAIVHEKNMLFAKSLLFIYRNFSHYEAVFPLESIEDRLVPELGDAFKRVIGTLRAKHHHRFNMQAFRDRDDQPDLLRETLDMMLKEPDPAYAGFLIDRLNDGTDLQVREALRGLDALGDADSVPTLLEFLAARIEQKKLVDRLGRFLVRPESHEERGPADYAQPLADLVGWDDTDRETFHACIQQGKGEAVLSMVRGGFGLNGDLWMEVSVFLTNTLSGEKPQESALASLNTAFAAWQGEQDRVLTKVCEVLGRIRFRCDGEDATERIEAAIPESESARPVMLIAYLEGCRSANALKRLLAYVSFPPDEVVLRRALEALTAFSFETLPLPLLDVVRTGPDAGIREMAMDILARAGYGSVLVEDVLVGAPAERLPEIAQAVARHRVQGGGARLADLLEDAESESLALVLIESLRAFPGSRTGPAVKPFFQPGNPKAIRDAALETLLVAGGPERLQYLLDGLNLFPTIKKDQLVRQVCERLATFNREQFPPGLLEAMDFWLSLLQDARDEQLRYLVLQVLQSADWGQARNKRMWVESLRSLSEDDEPQRSSEERRLLRVLIIKAEGDSRTATAAPAEPPPVAEPAVEEAARPEGPASRRRLDYMLDQLETSCHHQRAGALRRLNLMYKPHLLKNQPHEEKRLVDNVLRLFEQNQGVTELTRVCISLAVKVGHPRLLERVDTCLYDTDLGVVQFADRALAMVRKAEMAQSIQTIHLLDDTRLVTRTLSSLLTRSGFQVEIDNCPEDALVRLERGRFDLGIVDLIMPKLDGVSFIREIRRRQLAPRRLVVITSSRDENLHRVVRGLDVDALLLKPFPMARLVDCIRGLEAS</sequence>
<dbReference type="SUPFAM" id="SSF48371">
    <property type="entry name" value="ARM repeat"/>
    <property type="match status" value="1"/>
</dbReference>
<dbReference type="InterPro" id="IPR050595">
    <property type="entry name" value="Bact_response_regulator"/>
</dbReference>
<dbReference type="InterPro" id="IPR001789">
    <property type="entry name" value="Sig_transdc_resp-reg_receiver"/>
</dbReference>
<feature type="region of interest" description="Disordered" evidence="3">
    <location>
        <begin position="639"/>
        <end position="667"/>
    </location>
</feature>
<feature type="domain" description="Response regulatory" evidence="4">
    <location>
        <begin position="783"/>
        <end position="898"/>
    </location>
</feature>
<dbReference type="Gene3D" id="3.40.50.2300">
    <property type="match status" value="1"/>
</dbReference>
<gene>
    <name evidence="5" type="ORF">J3U87_18590</name>
</gene>
<feature type="modified residue" description="4-aspartylphosphate" evidence="2">
    <location>
        <position position="832"/>
    </location>
</feature>
<dbReference type="SMART" id="SM00448">
    <property type="entry name" value="REC"/>
    <property type="match status" value="1"/>
</dbReference>
<dbReference type="RefSeq" id="WP_237377273.1">
    <property type="nucleotide sequence ID" value="NZ_CP071793.1"/>
</dbReference>
<dbReference type="GO" id="GO:0000160">
    <property type="term" value="P:phosphorelay signal transduction system"/>
    <property type="evidence" value="ECO:0007669"/>
    <property type="project" value="InterPro"/>
</dbReference>
<dbReference type="Proteomes" id="UP000663929">
    <property type="component" value="Chromosome"/>
</dbReference>
<proteinExistence type="predicted"/>
<accession>A0A8A4TEF5</accession>